<protein>
    <submittedName>
        <fullName evidence="6">Citramalate synthase</fullName>
    </submittedName>
</protein>
<dbReference type="InterPro" id="IPR000891">
    <property type="entry name" value="PYR_CT"/>
</dbReference>
<dbReference type="InterPro" id="IPR002034">
    <property type="entry name" value="AIPM/Hcit_synth_CS"/>
</dbReference>
<evidence type="ECO:0000313" key="6">
    <source>
        <dbReference type="EMBL" id="QLG63914.1"/>
    </source>
</evidence>
<dbReference type="KEGG" id="halu:HUG12_20195"/>
<dbReference type="GO" id="GO:0019752">
    <property type="term" value="P:carboxylic acid metabolic process"/>
    <property type="evidence" value="ECO:0007669"/>
    <property type="project" value="InterPro"/>
</dbReference>
<feature type="domain" description="Pyruvate carboxyltransferase" evidence="5">
    <location>
        <begin position="1"/>
        <end position="250"/>
    </location>
</feature>
<name>A0A7D5LDC9_9EURY</name>
<dbReference type="SUPFAM" id="SSF51569">
    <property type="entry name" value="Aldolase"/>
    <property type="match status" value="1"/>
</dbReference>
<dbReference type="Pfam" id="PF00682">
    <property type="entry name" value="HMGL-like"/>
    <property type="match status" value="1"/>
</dbReference>
<dbReference type="PROSITE" id="PS00815">
    <property type="entry name" value="AIPM_HOMOCIT_SYNTH_1"/>
    <property type="match status" value="1"/>
</dbReference>
<dbReference type="GO" id="GO:0004410">
    <property type="term" value="F:homocitrate synthase activity"/>
    <property type="evidence" value="ECO:0007669"/>
    <property type="project" value="UniProtKB-EC"/>
</dbReference>
<dbReference type="Pfam" id="PF22617">
    <property type="entry name" value="HCS_D2"/>
    <property type="match status" value="1"/>
</dbReference>
<gene>
    <name evidence="6" type="ORF">HUG12_20195</name>
</gene>
<dbReference type="PANTHER" id="PTHR42880">
    <property type="entry name" value="HOMOCITRATE SYNTHASE"/>
    <property type="match status" value="1"/>
</dbReference>
<evidence type="ECO:0000256" key="2">
    <source>
        <dbReference type="ARBA" id="ARBA00022679"/>
    </source>
</evidence>
<dbReference type="InterPro" id="IPR013785">
    <property type="entry name" value="Aldolase_TIM"/>
</dbReference>
<organism evidence="6 7">
    <name type="scientific">Halorarum salinum</name>
    <dbReference type="NCBI Taxonomy" id="2743089"/>
    <lineage>
        <taxon>Archaea</taxon>
        <taxon>Methanobacteriati</taxon>
        <taxon>Methanobacteriota</taxon>
        <taxon>Stenosarchaea group</taxon>
        <taxon>Halobacteria</taxon>
        <taxon>Halobacteriales</taxon>
        <taxon>Haloferacaceae</taxon>
        <taxon>Halorarum</taxon>
    </lineage>
</organism>
<dbReference type="PROSITE" id="PS50991">
    <property type="entry name" value="PYR_CT"/>
    <property type="match status" value="1"/>
</dbReference>
<dbReference type="OrthoDB" id="6555at2157"/>
<keyword evidence="7" id="KW-1185">Reference proteome</keyword>
<sequence length="364" mass="38153">MLLSDVTLREGDQRPGTSYTATQKIEAGRRLDDLGLAFVQPGFPATGEKDRRVIGTLAGECSADVVGLSRAKPSDVEATAAADADVVDVIVPASDAHREHMIGKPREDVHGMVEEAIDLARDHGLAVHLTLTDAFRADAGTLIDAYERYPDVPRVTLADTVGAKTPPSVTRTLEAVTDAVDPSRVGVHFHDDLGVATANTLAAVAVGVGKVDASVASIGERAGNAALEEVVVADATDQGIGFDVDLRELVPACRAVLDVLDETVPEDKPVLGSGVFEHESGLHTAAMLSDPAAFEPFDPARFGGERRLLFGEQTGVGAAGVLLDRAGVTPSEDRCRRLLDVLAEHGPVDADGATDLIDDHVRGE</sequence>
<dbReference type="Proteomes" id="UP000509626">
    <property type="component" value="Chromosome"/>
</dbReference>
<proteinExistence type="inferred from homology"/>
<reference evidence="6 7" key="1">
    <citation type="submission" date="2020-06" db="EMBL/GenBank/DDBJ databases">
        <title>NJ-3-1, isolated from saline soil.</title>
        <authorList>
            <person name="Cui H.L."/>
            <person name="Shi X."/>
        </authorList>
    </citation>
    <scope>NUCLEOTIDE SEQUENCE [LARGE SCALE GENOMIC DNA]</scope>
    <source>
        <strain evidence="6 7">NJ-3-1</strain>
    </source>
</reference>
<dbReference type="RefSeq" id="WP_179270498.1">
    <property type="nucleotide sequence ID" value="NZ_CP058579.1"/>
</dbReference>
<evidence type="ECO:0000256" key="1">
    <source>
        <dbReference type="ARBA" id="ARBA00006154"/>
    </source>
</evidence>
<accession>A0A7D5LDC9</accession>
<comment type="catalytic activity">
    <reaction evidence="3">
        <text>acetyl-CoA + 2-oxoglutarate + H2O = (2R)-homocitrate + CoA + H(+)</text>
        <dbReference type="Rhea" id="RHEA:12929"/>
        <dbReference type="ChEBI" id="CHEBI:15377"/>
        <dbReference type="ChEBI" id="CHEBI:15378"/>
        <dbReference type="ChEBI" id="CHEBI:16810"/>
        <dbReference type="ChEBI" id="CHEBI:57287"/>
        <dbReference type="ChEBI" id="CHEBI:57288"/>
        <dbReference type="ChEBI" id="CHEBI:58884"/>
        <dbReference type="EC" id="2.3.3.14"/>
    </reaction>
    <physiologicalReaction direction="left-to-right" evidence="3">
        <dbReference type="Rhea" id="RHEA:12930"/>
    </physiologicalReaction>
</comment>
<evidence type="ECO:0000259" key="5">
    <source>
        <dbReference type="PROSITE" id="PS50991"/>
    </source>
</evidence>
<evidence type="ECO:0000256" key="4">
    <source>
        <dbReference type="RuleBase" id="RU003523"/>
    </source>
</evidence>
<dbReference type="AlphaFoldDB" id="A0A7D5LDC9"/>
<dbReference type="GeneID" id="56039832"/>
<evidence type="ECO:0000313" key="7">
    <source>
        <dbReference type="Proteomes" id="UP000509626"/>
    </source>
</evidence>
<evidence type="ECO:0000256" key="3">
    <source>
        <dbReference type="ARBA" id="ARBA00048363"/>
    </source>
</evidence>
<dbReference type="Gene3D" id="4.10.430.20">
    <property type="match status" value="1"/>
</dbReference>
<dbReference type="Gene3D" id="3.20.20.70">
    <property type="entry name" value="Aldolase class I"/>
    <property type="match status" value="1"/>
</dbReference>
<dbReference type="InterPro" id="IPR054691">
    <property type="entry name" value="LeuA/HCS_post-cat"/>
</dbReference>
<keyword evidence="2 4" id="KW-0808">Transferase</keyword>
<dbReference type="EMBL" id="CP058579">
    <property type="protein sequence ID" value="QLG63914.1"/>
    <property type="molecule type" value="Genomic_DNA"/>
</dbReference>
<dbReference type="PROSITE" id="PS00816">
    <property type="entry name" value="AIPM_HOMOCIT_SYNTH_2"/>
    <property type="match status" value="1"/>
</dbReference>
<comment type="similarity">
    <text evidence="1 4">Belongs to the alpha-IPM synthase/homocitrate synthase family.</text>
</comment>
<dbReference type="PANTHER" id="PTHR42880:SF1">
    <property type="entry name" value="ISOPROPYLMALATE_HOMOCITRATE_CITRAMALATE SYNTHASE FAMILY PROTEIN"/>
    <property type="match status" value="1"/>
</dbReference>